<organism evidence="1 2">
    <name type="scientific">Luteibacter rhizovicinus DSM 16549</name>
    <dbReference type="NCBI Taxonomy" id="1440763"/>
    <lineage>
        <taxon>Bacteria</taxon>
        <taxon>Pseudomonadati</taxon>
        <taxon>Pseudomonadota</taxon>
        <taxon>Gammaproteobacteria</taxon>
        <taxon>Lysobacterales</taxon>
        <taxon>Rhodanobacteraceae</taxon>
        <taxon>Luteibacter</taxon>
    </lineage>
</organism>
<dbReference type="EMBL" id="CP017480">
    <property type="protein sequence ID" value="APG05806.1"/>
    <property type="molecule type" value="Genomic_DNA"/>
</dbReference>
<dbReference type="KEGG" id="lrz:BJI69_19115"/>
<dbReference type="Proteomes" id="UP000182987">
    <property type="component" value="Chromosome"/>
</dbReference>
<name>A0A0G9HDI7_9GAMM</name>
<dbReference type="AlphaFoldDB" id="A0A0G9HDI7"/>
<dbReference type="PATRIC" id="fig|1440763.5.peg.1806"/>
<accession>A0A0G9HDI7</accession>
<dbReference type="STRING" id="1440763.BJI69_19115"/>
<reference evidence="2" key="1">
    <citation type="submission" date="2016-09" db="EMBL/GenBank/DDBJ databases">
        <authorList>
            <person name="Lysoe E."/>
        </authorList>
    </citation>
    <scope>NUCLEOTIDE SEQUENCE [LARGE SCALE GENOMIC DNA]</scope>
    <source>
        <strain evidence="2">LJ96T</strain>
    </source>
</reference>
<dbReference type="RefSeq" id="WP_046967567.1">
    <property type="nucleotide sequence ID" value="NZ_CP017480.1"/>
</dbReference>
<sequence>MCKHPARLVYALTALALLAATAPAVAADRQPREQPGRLFRIVNATFDSVTALEIADDSTSSFQPINLGEPLQGGLTSTTVRLPDGACLRDVRATFRDGRHEVYHAIDVCKSTGLRLSAHGLPAAH</sequence>
<protein>
    <submittedName>
        <fullName evidence="1">Uncharacterized protein</fullName>
    </submittedName>
</protein>
<keyword evidence="2" id="KW-1185">Reference proteome</keyword>
<proteinExistence type="predicted"/>
<evidence type="ECO:0000313" key="2">
    <source>
        <dbReference type="Proteomes" id="UP000182987"/>
    </source>
</evidence>
<gene>
    <name evidence="1" type="ORF">BJI69_19115</name>
</gene>
<evidence type="ECO:0000313" key="1">
    <source>
        <dbReference type="EMBL" id="APG05806.1"/>
    </source>
</evidence>
<dbReference type="OrthoDB" id="5959117at2"/>